<dbReference type="Proteomes" id="UP000010420">
    <property type="component" value="Unassembled WGS sequence"/>
</dbReference>
<feature type="domain" description="EF-hand" evidence="1">
    <location>
        <begin position="258"/>
        <end position="293"/>
    </location>
</feature>
<dbReference type="Pfam" id="PF04463">
    <property type="entry name" value="2-thiour_desulf"/>
    <property type="match status" value="1"/>
</dbReference>
<dbReference type="InterPro" id="IPR007553">
    <property type="entry name" value="2-thiour_desulf"/>
</dbReference>
<dbReference type="PROSITE" id="PS50222">
    <property type="entry name" value="EF_HAND_2"/>
    <property type="match status" value="1"/>
</dbReference>
<dbReference type="PATRIC" id="fig|545697.3.peg.2732"/>
<dbReference type="AlphaFoldDB" id="L1Q8R9"/>
<dbReference type="PANTHER" id="PTHR30087">
    <property type="entry name" value="INNER MEMBRANE PROTEIN"/>
    <property type="match status" value="1"/>
</dbReference>
<dbReference type="PANTHER" id="PTHR30087:SF0">
    <property type="entry name" value="INNER MEMBRANE PROTEIN"/>
    <property type="match status" value="1"/>
</dbReference>
<name>L1Q8R9_9CLOT</name>
<proteinExistence type="predicted"/>
<dbReference type="eggNOG" id="COG1683">
    <property type="taxonomic scope" value="Bacteria"/>
</dbReference>
<dbReference type="STRING" id="545697.HMPREF0216_02781"/>
<dbReference type="GO" id="GO:0005509">
    <property type="term" value="F:calcium ion binding"/>
    <property type="evidence" value="ECO:0007669"/>
    <property type="project" value="InterPro"/>
</dbReference>
<evidence type="ECO:0000313" key="2">
    <source>
        <dbReference type="EMBL" id="EKY24022.1"/>
    </source>
</evidence>
<accession>L1Q8R9</accession>
<dbReference type="InterPro" id="IPR013560">
    <property type="entry name" value="DUF1722"/>
</dbReference>
<evidence type="ECO:0000313" key="3">
    <source>
        <dbReference type="Proteomes" id="UP000010420"/>
    </source>
</evidence>
<dbReference type="HOGENOM" id="CLU_076318_0_1_9"/>
<evidence type="ECO:0000259" key="1">
    <source>
        <dbReference type="PROSITE" id="PS50222"/>
    </source>
</evidence>
<sequence>MYAMDNNTKPILVVSKCLGFDKCRYDGSMIENEFIEKLKKYVEIIPFCPEVQCGLSIPRDTLRIVELDEKKELIQLKTERNLTNEIINSSEKFLSDLKEIDGFILKCKSPSCGVKDAKIYSSIEKGSAVKKGKGFFSEKVIEHFPYLPLEDEGRLNNFKIREHFLSRIFILADFRKAKLTLNFDELRKFHIKNTMLFIAYNHKYSKILDSLIFNEPDNLETVFKEYEFNLHRLLQRAPRYTSNINVILKAVEQFKDKITDEEMQFIWNTIDKYRNGYIPFSVLLYLVKGYIIRFELDNLLNQTFFMPYPEELILLNDSENIIN</sequence>
<reference evidence="2 3" key="1">
    <citation type="submission" date="2012-05" db="EMBL/GenBank/DDBJ databases">
        <authorList>
            <person name="Weinstock G."/>
            <person name="Sodergren E."/>
            <person name="Lobos E.A."/>
            <person name="Fulton L."/>
            <person name="Fulton R."/>
            <person name="Courtney L."/>
            <person name="Fronick C."/>
            <person name="O'Laughlin M."/>
            <person name="Godfrey J."/>
            <person name="Wilson R.M."/>
            <person name="Miner T."/>
            <person name="Farmer C."/>
            <person name="Delehaunty K."/>
            <person name="Cordes M."/>
            <person name="Minx P."/>
            <person name="Tomlinson C."/>
            <person name="Chen J."/>
            <person name="Wollam A."/>
            <person name="Pepin K.H."/>
            <person name="Bhonagiri V."/>
            <person name="Zhang X."/>
            <person name="Suruliraj S."/>
            <person name="Warren W."/>
            <person name="Mitreva M."/>
            <person name="Mardis E.R."/>
            <person name="Wilson R.K."/>
        </authorList>
    </citation>
    <scope>NUCLEOTIDE SEQUENCE [LARGE SCALE GENOMIC DNA]</scope>
    <source>
        <strain evidence="2 3">DSM 1785</strain>
    </source>
</reference>
<dbReference type="EMBL" id="AMEZ01000091">
    <property type="protein sequence ID" value="EKY24022.1"/>
    <property type="molecule type" value="Genomic_DNA"/>
</dbReference>
<dbReference type="Pfam" id="PF08349">
    <property type="entry name" value="DUF1722"/>
    <property type="match status" value="1"/>
</dbReference>
<dbReference type="InterPro" id="IPR002048">
    <property type="entry name" value="EF_hand_dom"/>
</dbReference>
<keyword evidence="3" id="KW-1185">Reference proteome</keyword>
<gene>
    <name evidence="2" type="ORF">HMPREF0216_02781</name>
</gene>
<organism evidence="2 3">
    <name type="scientific">Clostridium celatum DSM 1785</name>
    <dbReference type="NCBI Taxonomy" id="545697"/>
    <lineage>
        <taxon>Bacteria</taxon>
        <taxon>Bacillati</taxon>
        <taxon>Bacillota</taxon>
        <taxon>Clostridia</taxon>
        <taxon>Eubacteriales</taxon>
        <taxon>Clostridiaceae</taxon>
        <taxon>Clostridium</taxon>
    </lineage>
</organism>
<comment type="caution">
    <text evidence="2">The sequence shown here is derived from an EMBL/GenBank/DDBJ whole genome shotgun (WGS) entry which is preliminary data.</text>
</comment>
<dbReference type="eggNOG" id="COG3272">
    <property type="taxonomic scope" value="Bacteria"/>
</dbReference>
<protein>
    <recommendedName>
        <fullName evidence="1">EF-hand domain-containing protein</fullName>
    </recommendedName>
</protein>